<sequence length="84" mass="9694">VKMEKRSDESHLESLEGTNIDEENPIEIIERSCEKNPPEKLENAEGDKAELSKWKKDIIYAIFMVPLYTFLATVGLLCVWWLPA</sequence>
<evidence type="ECO:0000313" key="3">
    <source>
        <dbReference type="EMBL" id="MCL7047396.1"/>
    </source>
</evidence>
<gene>
    <name evidence="3" type="ORF">MKW94_007157</name>
</gene>
<evidence type="ECO:0000256" key="1">
    <source>
        <dbReference type="SAM" id="MobiDB-lite"/>
    </source>
</evidence>
<comment type="caution">
    <text evidence="3">The sequence shown here is derived from an EMBL/GenBank/DDBJ whole genome shotgun (WGS) entry which is preliminary data.</text>
</comment>
<reference evidence="3" key="1">
    <citation type="submission" date="2022-03" db="EMBL/GenBank/DDBJ databases">
        <title>A functionally conserved STORR gene fusion in Papaver species that diverged 16.8 million years ago.</title>
        <authorList>
            <person name="Catania T."/>
        </authorList>
    </citation>
    <scope>NUCLEOTIDE SEQUENCE</scope>
    <source>
        <strain evidence="3">S-191538</strain>
    </source>
</reference>
<feature type="transmembrane region" description="Helical" evidence="2">
    <location>
        <begin position="58"/>
        <end position="82"/>
    </location>
</feature>
<accession>A0AA41VTX1</accession>
<evidence type="ECO:0000256" key="2">
    <source>
        <dbReference type="SAM" id="Phobius"/>
    </source>
</evidence>
<feature type="region of interest" description="Disordered" evidence="1">
    <location>
        <begin position="1"/>
        <end position="23"/>
    </location>
</feature>
<keyword evidence="2" id="KW-0472">Membrane</keyword>
<keyword evidence="2" id="KW-1133">Transmembrane helix</keyword>
<keyword evidence="4" id="KW-1185">Reference proteome</keyword>
<evidence type="ECO:0000313" key="4">
    <source>
        <dbReference type="Proteomes" id="UP001177140"/>
    </source>
</evidence>
<name>A0AA41VTX1_PAPNU</name>
<feature type="non-terminal residue" evidence="3">
    <location>
        <position position="1"/>
    </location>
</feature>
<proteinExistence type="predicted"/>
<feature type="non-terminal residue" evidence="3">
    <location>
        <position position="84"/>
    </location>
</feature>
<dbReference type="Proteomes" id="UP001177140">
    <property type="component" value="Unassembled WGS sequence"/>
</dbReference>
<dbReference type="AlphaFoldDB" id="A0AA41VTX1"/>
<keyword evidence="2" id="KW-0812">Transmembrane</keyword>
<protein>
    <submittedName>
        <fullName evidence="3">Uncharacterized protein</fullName>
    </submittedName>
</protein>
<feature type="compositionally biased region" description="Basic and acidic residues" evidence="1">
    <location>
        <begin position="1"/>
        <end position="14"/>
    </location>
</feature>
<organism evidence="3 4">
    <name type="scientific">Papaver nudicaule</name>
    <name type="common">Iceland poppy</name>
    <dbReference type="NCBI Taxonomy" id="74823"/>
    <lineage>
        <taxon>Eukaryota</taxon>
        <taxon>Viridiplantae</taxon>
        <taxon>Streptophyta</taxon>
        <taxon>Embryophyta</taxon>
        <taxon>Tracheophyta</taxon>
        <taxon>Spermatophyta</taxon>
        <taxon>Magnoliopsida</taxon>
        <taxon>Ranunculales</taxon>
        <taxon>Papaveraceae</taxon>
        <taxon>Papaveroideae</taxon>
        <taxon>Papaver</taxon>
    </lineage>
</organism>
<dbReference type="EMBL" id="JAJJMA010292266">
    <property type="protein sequence ID" value="MCL7047396.1"/>
    <property type="molecule type" value="Genomic_DNA"/>
</dbReference>